<proteinExistence type="predicted"/>
<organism evidence="2 3">
    <name type="scientific">Gymnopus androsaceus JB14</name>
    <dbReference type="NCBI Taxonomy" id="1447944"/>
    <lineage>
        <taxon>Eukaryota</taxon>
        <taxon>Fungi</taxon>
        <taxon>Dikarya</taxon>
        <taxon>Basidiomycota</taxon>
        <taxon>Agaricomycotina</taxon>
        <taxon>Agaricomycetes</taxon>
        <taxon>Agaricomycetidae</taxon>
        <taxon>Agaricales</taxon>
        <taxon>Marasmiineae</taxon>
        <taxon>Omphalotaceae</taxon>
        <taxon>Gymnopus</taxon>
    </lineage>
</organism>
<dbReference type="AlphaFoldDB" id="A0A6A4HT80"/>
<name>A0A6A4HT80_9AGAR</name>
<keyword evidence="3" id="KW-1185">Reference proteome</keyword>
<reference evidence="2" key="1">
    <citation type="journal article" date="2019" name="Environ. Microbiol.">
        <title>Fungal ecological strategies reflected in gene transcription - a case study of two litter decomposers.</title>
        <authorList>
            <person name="Barbi F."/>
            <person name="Kohler A."/>
            <person name="Barry K."/>
            <person name="Baskaran P."/>
            <person name="Daum C."/>
            <person name="Fauchery L."/>
            <person name="Ihrmark K."/>
            <person name="Kuo A."/>
            <person name="LaButti K."/>
            <person name="Lipzen A."/>
            <person name="Morin E."/>
            <person name="Grigoriev I.V."/>
            <person name="Henrissat B."/>
            <person name="Lindahl B."/>
            <person name="Martin F."/>
        </authorList>
    </citation>
    <scope>NUCLEOTIDE SEQUENCE</scope>
    <source>
        <strain evidence="2">JB14</strain>
    </source>
</reference>
<gene>
    <name evidence="2" type="ORF">BT96DRAFT_1019102</name>
</gene>
<accession>A0A6A4HT80</accession>
<feature type="transmembrane region" description="Helical" evidence="1">
    <location>
        <begin position="534"/>
        <end position="552"/>
    </location>
</feature>
<protein>
    <submittedName>
        <fullName evidence="2">Uncharacterized protein</fullName>
    </submittedName>
</protein>
<feature type="transmembrane region" description="Helical" evidence="1">
    <location>
        <begin position="502"/>
        <end position="522"/>
    </location>
</feature>
<dbReference type="OrthoDB" id="2847287at2759"/>
<evidence type="ECO:0000313" key="2">
    <source>
        <dbReference type="EMBL" id="KAE9400167.1"/>
    </source>
</evidence>
<evidence type="ECO:0000313" key="3">
    <source>
        <dbReference type="Proteomes" id="UP000799118"/>
    </source>
</evidence>
<feature type="transmembrane region" description="Helical" evidence="1">
    <location>
        <begin position="476"/>
        <end position="495"/>
    </location>
</feature>
<evidence type="ECO:0000256" key="1">
    <source>
        <dbReference type="SAM" id="Phobius"/>
    </source>
</evidence>
<keyword evidence="1" id="KW-0812">Transmembrane</keyword>
<keyword evidence="1" id="KW-1133">Transmembrane helix</keyword>
<keyword evidence="1" id="KW-0472">Membrane</keyword>
<dbReference type="Proteomes" id="UP000799118">
    <property type="component" value="Unassembled WGS sequence"/>
</dbReference>
<sequence>MEASLCQNVENKSEVKIITSNSRARELEDRAGRAVFNLILSSIHPSPARLVDNLSTEVEKAGESAYLPTSDSAFLPKSSLHVNPGLDLLNLSLTLAPSNRLLLRPSFLQLSSEELLAREQDLARNVERLAPNLYNLRKFVWDGIEIPTSSLWASLKLGCPYLKQIGANLGNEKLDPKSEFGDRDLPLLEHKGRCNFKDLGRMPAVPLSLHELVFTDGAFCELSMPTLTRFLKGLRTLRKLEVRLDFSEPRLTDPETTKLLVALQPKDLRELVESCPSLDSLKLFLSTTKNQTIYWRDIPLILGQHQLKHLEVWKTPKSDELGLLKDAAIQIVLAEKSSGPDHPSSAIPPSSPIEFATPGLETIVLAGCLCGNRLSRYRRIQVLYHGTYRVHRQTISNEVDSGLPSVDETRNIPGPSMSTGKNGYQATPQVETIPEQTIVTLMANERGGELGEKFVAGQREWHMIEPNETVLRRTPFLLLELVGLSVMIICFICSLEVDNPWLAWDLIALAVVVVGFITVFFSGPQSLSRDIGRIVFQIGAMGIGLPPLWRSYKAS</sequence>
<dbReference type="EMBL" id="ML769460">
    <property type="protein sequence ID" value="KAE9400167.1"/>
    <property type="molecule type" value="Genomic_DNA"/>
</dbReference>